<proteinExistence type="predicted"/>
<dbReference type="EMBL" id="JBJURJ010000006">
    <property type="protein sequence ID" value="MFM9328716.1"/>
    <property type="molecule type" value="Genomic_DNA"/>
</dbReference>
<dbReference type="Proteomes" id="UP001631969">
    <property type="component" value="Unassembled WGS sequence"/>
</dbReference>
<name>A0ACC7NVE1_9BACL</name>
<evidence type="ECO:0000313" key="2">
    <source>
        <dbReference type="Proteomes" id="UP001631969"/>
    </source>
</evidence>
<organism evidence="1 2">
    <name type="scientific">Paenibacillus mesotrionivorans</name>
    <dbReference type="NCBI Taxonomy" id="3160968"/>
    <lineage>
        <taxon>Bacteria</taxon>
        <taxon>Bacillati</taxon>
        <taxon>Bacillota</taxon>
        <taxon>Bacilli</taxon>
        <taxon>Bacillales</taxon>
        <taxon>Paenibacillaceae</taxon>
        <taxon>Paenibacillus</taxon>
    </lineage>
</organism>
<reference evidence="1" key="1">
    <citation type="submission" date="2024-12" db="EMBL/GenBank/DDBJ databases">
        <authorList>
            <person name="Wu N."/>
        </authorList>
    </citation>
    <scope>NUCLEOTIDE SEQUENCE</scope>
    <source>
        <strain evidence="1">P15</strain>
    </source>
</reference>
<keyword evidence="2" id="KW-1185">Reference proteome</keyword>
<protein>
    <submittedName>
        <fullName evidence="1">YveK family protein</fullName>
    </submittedName>
</protein>
<gene>
    <name evidence="1" type="ORF">ACI1P1_10490</name>
</gene>
<accession>A0ACC7NVE1</accession>
<comment type="caution">
    <text evidence="1">The sequence shown here is derived from an EMBL/GenBank/DDBJ whole genome shotgun (WGS) entry which is preliminary data.</text>
</comment>
<sequence length="271" mass="30112">MFKKTAAYGEYNRWRETMELDLKDYLKIIRKRLWLIIAIVLVACITTGLVSYFMLTPQYQASTKLIVNKPNDATGVNALNINDVNLNIKIIDTYKEVIKTTHIMEMVASEYPQFQMTAEQLIAKVSVSSVNNTQVMTLAVQDPSYEKAVSIVNAVSHIFQREITNIMKVDNVSILTEAKLSPVPTPVSPKPMLNLALSLIVSLMAAVGLAFLLEYLDDTVKSEADIEHLLGIPTLTMISKIKPEDLQYEKASANKSIGEGAAQHANATINH</sequence>
<evidence type="ECO:0000313" key="1">
    <source>
        <dbReference type="EMBL" id="MFM9328716.1"/>
    </source>
</evidence>